<comment type="caution">
    <text evidence="2">The sequence shown here is derived from an EMBL/GenBank/DDBJ whole genome shotgun (WGS) entry which is preliminary data.</text>
</comment>
<name>A0A5J4THC5_9EUKA</name>
<gene>
    <name evidence="2" type="ORF">EZS28_047270</name>
</gene>
<evidence type="ECO:0000313" key="2">
    <source>
        <dbReference type="EMBL" id="KAA6357203.1"/>
    </source>
</evidence>
<proteinExistence type="predicted"/>
<dbReference type="AlphaFoldDB" id="A0A5J4THC5"/>
<reference evidence="2 3" key="1">
    <citation type="submission" date="2019-03" db="EMBL/GenBank/DDBJ databases">
        <title>Single cell metagenomics reveals metabolic interactions within the superorganism composed of flagellate Streblomastix strix and complex community of Bacteroidetes bacteria on its surface.</title>
        <authorList>
            <person name="Treitli S.C."/>
            <person name="Kolisko M."/>
            <person name="Husnik F."/>
            <person name="Keeling P."/>
            <person name="Hampl V."/>
        </authorList>
    </citation>
    <scope>NUCLEOTIDE SEQUENCE [LARGE SCALE GENOMIC DNA]</scope>
    <source>
        <strain evidence="2">ST1C</strain>
    </source>
</reference>
<sequence>MNEPEDRDIVMPKSSRPMPEKTKDGDVLRIFGFEKPALRTDSSFSTQQKANMEQDDDDLIEISDKKMNSIQLSITYCERTGKNLYI</sequence>
<protein>
    <submittedName>
        <fullName evidence="2">Uncharacterized protein</fullName>
    </submittedName>
</protein>
<evidence type="ECO:0000313" key="3">
    <source>
        <dbReference type="Proteomes" id="UP000324800"/>
    </source>
</evidence>
<organism evidence="2 3">
    <name type="scientific">Streblomastix strix</name>
    <dbReference type="NCBI Taxonomy" id="222440"/>
    <lineage>
        <taxon>Eukaryota</taxon>
        <taxon>Metamonada</taxon>
        <taxon>Preaxostyla</taxon>
        <taxon>Oxymonadida</taxon>
        <taxon>Streblomastigidae</taxon>
        <taxon>Streblomastix</taxon>
    </lineage>
</organism>
<dbReference type="Proteomes" id="UP000324800">
    <property type="component" value="Unassembled WGS sequence"/>
</dbReference>
<evidence type="ECO:0000256" key="1">
    <source>
        <dbReference type="SAM" id="MobiDB-lite"/>
    </source>
</evidence>
<accession>A0A5J4THC5</accession>
<dbReference type="EMBL" id="SNRW01031768">
    <property type="protein sequence ID" value="KAA6357203.1"/>
    <property type="molecule type" value="Genomic_DNA"/>
</dbReference>
<feature type="region of interest" description="Disordered" evidence="1">
    <location>
        <begin position="1"/>
        <end position="23"/>
    </location>
</feature>